<keyword evidence="2" id="KW-1185">Reference proteome</keyword>
<dbReference type="Proteomes" id="UP000271162">
    <property type="component" value="Unassembled WGS sequence"/>
</dbReference>
<evidence type="ECO:0000313" key="1">
    <source>
        <dbReference type="EMBL" id="VDL80941.1"/>
    </source>
</evidence>
<reference evidence="1 2" key="2">
    <citation type="submission" date="2018-11" db="EMBL/GenBank/DDBJ databases">
        <authorList>
            <consortium name="Pathogen Informatics"/>
        </authorList>
    </citation>
    <scope>NUCLEOTIDE SEQUENCE [LARGE SCALE GENOMIC DNA]</scope>
</reference>
<organism evidence="3">
    <name type="scientific">Nippostrongylus brasiliensis</name>
    <name type="common">Rat hookworm</name>
    <dbReference type="NCBI Taxonomy" id="27835"/>
    <lineage>
        <taxon>Eukaryota</taxon>
        <taxon>Metazoa</taxon>
        <taxon>Ecdysozoa</taxon>
        <taxon>Nematoda</taxon>
        <taxon>Chromadorea</taxon>
        <taxon>Rhabditida</taxon>
        <taxon>Rhabditina</taxon>
        <taxon>Rhabditomorpha</taxon>
        <taxon>Strongyloidea</taxon>
        <taxon>Heligmosomidae</taxon>
        <taxon>Nippostrongylus</taxon>
    </lineage>
</organism>
<dbReference type="OMA" id="HTIFSAT"/>
<protein>
    <submittedName>
        <fullName evidence="3">Nucleotid_trans domain-containing protein</fullName>
    </submittedName>
</protein>
<evidence type="ECO:0000313" key="3">
    <source>
        <dbReference type="WBParaSite" id="NBR_0001732601-mRNA-1"/>
    </source>
</evidence>
<accession>A0A0N4YJZ9</accession>
<name>A0A0N4YJZ9_NIPBR</name>
<dbReference type="EMBL" id="UYSL01022695">
    <property type="protein sequence ID" value="VDL80941.1"/>
    <property type="molecule type" value="Genomic_DNA"/>
</dbReference>
<proteinExistence type="predicted"/>
<sequence length="179" mass="20532">MMLLEHDTVLYMDTSVQWNNDRLDYLHNRTSPILINEFTGHGIFPAVHPDVYKFIPTKMEALLRTSEHGATAIYVRRTPEAMSIIKWWVLCALEEKCMSPPGSQLGCQFGADRYKDYAKCHRFDQAVLNMLLANVYSYEPERYTTGLTGKDLHVERGTSTPKDDLKNFMCDETSISTVT</sequence>
<evidence type="ECO:0000313" key="2">
    <source>
        <dbReference type="Proteomes" id="UP000271162"/>
    </source>
</evidence>
<dbReference type="PANTHER" id="PTHR31389:SF4">
    <property type="entry name" value="LD39211P"/>
    <property type="match status" value="1"/>
</dbReference>
<dbReference type="PANTHER" id="PTHR31389">
    <property type="entry name" value="LD39211P"/>
    <property type="match status" value="1"/>
</dbReference>
<dbReference type="WBParaSite" id="NBR_0001732601-mRNA-1">
    <property type="protein sequence ID" value="NBR_0001732601-mRNA-1"/>
    <property type="gene ID" value="NBR_0001732601"/>
</dbReference>
<gene>
    <name evidence="1" type="ORF">NBR_LOCUS17327</name>
</gene>
<reference evidence="3" key="1">
    <citation type="submission" date="2017-02" db="UniProtKB">
        <authorList>
            <consortium name="WormBaseParasite"/>
        </authorList>
    </citation>
    <scope>IDENTIFICATION</scope>
</reference>
<dbReference type="AlphaFoldDB" id="A0A0N4YJZ9"/>